<protein>
    <recommendedName>
        <fullName evidence="2">DUF4197 domain-containing protein</fullName>
    </recommendedName>
</protein>
<gene>
    <name evidence="1" type="ORF">METZ01_LOCUS452799</name>
</gene>
<evidence type="ECO:0000313" key="1">
    <source>
        <dbReference type="EMBL" id="SVD99945.1"/>
    </source>
</evidence>
<feature type="non-terminal residue" evidence="1">
    <location>
        <position position="218"/>
    </location>
</feature>
<dbReference type="AlphaFoldDB" id="A0A382ZY79"/>
<evidence type="ECO:0008006" key="2">
    <source>
        <dbReference type="Google" id="ProtNLM"/>
    </source>
</evidence>
<accession>A0A382ZY79</accession>
<proteinExistence type="predicted"/>
<dbReference type="Gene3D" id="3.10.28.20">
    <property type="entry name" value="Acetamidase/Formamidase-like domains"/>
    <property type="match status" value="1"/>
</dbReference>
<sequence>MRVTIPILFLLFSCSSGPAPEWVISQPKAQGYWFGKGMVKKPFYGDSIREETRSQALSEIAQQISVDISATFKNVVIEHNLSLDEMTESITKIRVENTLMLVENVDEYEGKEYYYFLARLSQSAYYKAIEKQRRNAVKTALGLLDKAESEFNIQSFSFLVEAMNEITPYMEIPIQEEYPSGSGKFINLYSYIKLLTNNFIDRLHLVPTQKSVEYKLGF</sequence>
<organism evidence="1">
    <name type="scientific">marine metagenome</name>
    <dbReference type="NCBI Taxonomy" id="408172"/>
    <lineage>
        <taxon>unclassified sequences</taxon>
        <taxon>metagenomes</taxon>
        <taxon>ecological metagenomes</taxon>
    </lineage>
</organism>
<dbReference type="EMBL" id="UINC01187294">
    <property type="protein sequence ID" value="SVD99945.1"/>
    <property type="molecule type" value="Genomic_DNA"/>
</dbReference>
<reference evidence="1" key="1">
    <citation type="submission" date="2018-05" db="EMBL/GenBank/DDBJ databases">
        <authorList>
            <person name="Lanie J.A."/>
            <person name="Ng W.-L."/>
            <person name="Kazmierczak K.M."/>
            <person name="Andrzejewski T.M."/>
            <person name="Davidsen T.M."/>
            <person name="Wayne K.J."/>
            <person name="Tettelin H."/>
            <person name="Glass J.I."/>
            <person name="Rusch D."/>
            <person name="Podicherti R."/>
            <person name="Tsui H.-C.T."/>
            <person name="Winkler M.E."/>
        </authorList>
    </citation>
    <scope>NUCLEOTIDE SEQUENCE</scope>
</reference>
<name>A0A382ZY79_9ZZZZ</name>